<comment type="caution">
    <text evidence="1">The sequence shown here is derived from an EMBL/GenBank/DDBJ whole genome shotgun (WGS) entry which is preliminary data.</text>
</comment>
<keyword evidence="1" id="KW-0614">Plasmid</keyword>
<dbReference type="AlphaFoldDB" id="A0A7W3DJV5"/>
<reference evidence="1 2" key="1">
    <citation type="submission" date="2020-06" db="EMBL/GenBank/DDBJ databases">
        <title>REHAB project genomes.</title>
        <authorList>
            <person name="Shaw L.P."/>
        </authorList>
    </citation>
    <scope>NUCLEOTIDE SEQUENCE [LARGE SCALE GENOMIC DNA]</scope>
    <source>
        <strain evidence="1 2">RHBSTW-00074</strain>
        <plasmid evidence="1">pRHBSTW-00074_8</plasmid>
    </source>
</reference>
<protein>
    <submittedName>
        <fullName evidence="1">Uncharacterized protein</fullName>
    </submittedName>
</protein>
<organism evidence="1 2">
    <name type="scientific">Enterobacter asburiae</name>
    <dbReference type="NCBI Taxonomy" id="61645"/>
    <lineage>
        <taxon>Bacteria</taxon>
        <taxon>Pseudomonadati</taxon>
        <taxon>Pseudomonadota</taxon>
        <taxon>Gammaproteobacteria</taxon>
        <taxon>Enterobacterales</taxon>
        <taxon>Enterobacteriaceae</taxon>
        <taxon>Enterobacter</taxon>
        <taxon>Enterobacter cloacae complex</taxon>
    </lineage>
</organism>
<gene>
    <name evidence="1" type="ORF">HV056_27195</name>
</gene>
<geneLocation type="plasmid" evidence="1">
    <name>pRHBSTW-00074_8</name>
</geneLocation>
<accession>A0A7W3DJV5</accession>
<sequence length="140" mass="15509">MKNPIEMLNDIAAEITENASLLEVIYRINEFSPEADNTIACLIRSMLKTSQTAYEYVEQLSIHAGAECQRGQKLESLTALANQLNSWACDIGDCKLAVYNSMDDIPTESNSIGVLSLVSQKLDEMQSIISSKADKIEFNK</sequence>
<evidence type="ECO:0000313" key="2">
    <source>
        <dbReference type="Proteomes" id="UP000533461"/>
    </source>
</evidence>
<dbReference type="RefSeq" id="WP_017384396.1">
    <property type="nucleotide sequence ID" value="NZ_JABXRP010000008.1"/>
</dbReference>
<proteinExistence type="predicted"/>
<dbReference type="Proteomes" id="UP000533461">
    <property type="component" value="Unassembled WGS sequence"/>
</dbReference>
<evidence type="ECO:0000313" key="1">
    <source>
        <dbReference type="EMBL" id="MBA8080128.1"/>
    </source>
</evidence>
<dbReference type="EMBL" id="JABXRP010000008">
    <property type="protein sequence ID" value="MBA8080128.1"/>
    <property type="molecule type" value="Genomic_DNA"/>
</dbReference>
<name>A0A7W3DJV5_ENTAS</name>